<dbReference type="eggNOG" id="KOG2461">
    <property type="taxonomic scope" value="Eukaryota"/>
</dbReference>
<keyword evidence="10" id="KW-1185">Reference proteome</keyword>
<dbReference type="GO" id="GO:0005634">
    <property type="term" value="C:nucleus"/>
    <property type="evidence" value="ECO:0007669"/>
    <property type="project" value="UniProtKB-SubCell"/>
</dbReference>
<dbReference type="Gene3D" id="3.30.160.60">
    <property type="entry name" value="Classic Zinc Finger"/>
    <property type="match status" value="3"/>
</dbReference>
<feature type="domain" description="C2H2-type" evidence="8">
    <location>
        <begin position="53"/>
        <end position="80"/>
    </location>
</feature>
<evidence type="ECO:0000256" key="1">
    <source>
        <dbReference type="ARBA" id="ARBA00004123"/>
    </source>
</evidence>
<keyword evidence="6" id="KW-0539">Nucleus</keyword>
<dbReference type="FunFam" id="3.30.160.60:FF:000016">
    <property type="entry name" value="zinc finger protein 37 homolog"/>
    <property type="match status" value="1"/>
</dbReference>
<evidence type="ECO:0000256" key="5">
    <source>
        <dbReference type="ARBA" id="ARBA00022833"/>
    </source>
</evidence>
<keyword evidence="5" id="KW-0862">Zinc</keyword>
<dbReference type="FunFam" id="3.30.160.60:FF:000065">
    <property type="entry name" value="B-cell CLL/lymphoma 6, member B"/>
    <property type="match status" value="1"/>
</dbReference>
<accession>E9HAM4</accession>
<keyword evidence="3" id="KW-0677">Repeat</keyword>
<sequence length="102" mass="11691">CPICGKVFQSSLERHLNVHYGIKPYKCDRCDKTFSQEHSFRSHVRLHNSDKPFSCTICPKKFTSNGTLKRHITSHSNGRTFPCNNCGKVGFFLSISCSRCYE</sequence>
<evidence type="ECO:0000259" key="8">
    <source>
        <dbReference type="PROSITE" id="PS50157"/>
    </source>
</evidence>
<comment type="subcellular location">
    <subcellularLocation>
        <location evidence="1">Nucleus</location>
    </subcellularLocation>
</comment>
<dbReference type="InParanoid" id="E9HAM4"/>
<keyword evidence="2" id="KW-0479">Metal-binding</keyword>
<dbReference type="PROSITE" id="PS50157">
    <property type="entry name" value="ZINC_FINGER_C2H2_2"/>
    <property type="match status" value="3"/>
</dbReference>
<feature type="domain" description="C2H2-type" evidence="8">
    <location>
        <begin position="25"/>
        <end position="52"/>
    </location>
</feature>
<feature type="non-terminal residue" evidence="9">
    <location>
        <position position="1"/>
    </location>
</feature>
<feature type="domain" description="C2H2-type" evidence="8">
    <location>
        <begin position="1"/>
        <end position="24"/>
    </location>
</feature>
<evidence type="ECO:0000256" key="6">
    <source>
        <dbReference type="ARBA" id="ARBA00023242"/>
    </source>
</evidence>
<dbReference type="InterPro" id="IPR036236">
    <property type="entry name" value="Znf_C2H2_sf"/>
</dbReference>
<proteinExistence type="predicted"/>
<dbReference type="PhylomeDB" id="E9HAM4"/>
<gene>
    <name evidence="9" type="ORF">DAPPUDRAFT_60462</name>
</gene>
<dbReference type="EMBL" id="GL732612">
    <property type="protein sequence ID" value="EFX71207.1"/>
    <property type="molecule type" value="Genomic_DNA"/>
</dbReference>
<organism evidence="9 10">
    <name type="scientific">Daphnia pulex</name>
    <name type="common">Water flea</name>
    <dbReference type="NCBI Taxonomy" id="6669"/>
    <lineage>
        <taxon>Eukaryota</taxon>
        <taxon>Metazoa</taxon>
        <taxon>Ecdysozoa</taxon>
        <taxon>Arthropoda</taxon>
        <taxon>Crustacea</taxon>
        <taxon>Branchiopoda</taxon>
        <taxon>Diplostraca</taxon>
        <taxon>Cladocera</taxon>
        <taxon>Anomopoda</taxon>
        <taxon>Daphniidae</taxon>
        <taxon>Daphnia</taxon>
    </lineage>
</organism>
<dbReference type="GO" id="GO:0008270">
    <property type="term" value="F:zinc ion binding"/>
    <property type="evidence" value="ECO:0007669"/>
    <property type="project" value="UniProtKB-KW"/>
</dbReference>
<dbReference type="Proteomes" id="UP000000305">
    <property type="component" value="Unassembled WGS sequence"/>
</dbReference>
<evidence type="ECO:0000256" key="7">
    <source>
        <dbReference type="PROSITE-ProRule" id="PRU00042"/>
    </source>
</evidence>
<dbReference type="PANTHER" id="PTHR24394:SF29">
    <property type="entry name" value="MYONEURIN"/>
    <property type="match status" value="1"/>
</dbReference>
<dbReference type="OMA" id="GRTFPCN"/>
<dbReference type="HOGENOM" id="CLU_002678_42_11_1"/>
<dbReference type="KEGG" id="dpx:DAPPUDRAFT_60462"/>
<evidence type="ECO:0000256" key="4">
    <source>
        <dbReference type="ARBA" id="ARBA00022771"/>
    </source>
</evidence>
<reference evidence="9 10" key="1">
    <citation type="journal article" date="2011" name="Science">
        <title>The ecoresponsive genome of Daphnia pulex.</title>
        <authorList>
            <person name="Colbourne J.K."/>
            <person name="Pfrender M.E."/>
            <person name="Gilbert D."/>
            <person name="Thomas W.K."/>
            <person name="Tucker A."/>
            <person name="Oakley T.H."/>
            <person name="Tokishita S."/>
            <person name="Aerts A."/>
            <person name="Arnold G.J."/>
            <person name="Basu M.K."/>
            <person name="Bauer D.J."/>
            <person name="Caceres C.E."/>
            <person name="Carmel L."/>
            <person name="Casola C."/>
            <person name="Choi J.H."/>
            <person name="Detter J.C."/>
            <person name="Dong Q."/>
            <person name="Dusheyko S."/>
            <person name="Eads B.D."/>
            <person name="Frohlich T."/>
            <person name="Geiler-Samerotte K.A."/>
            <person name="Gerlach D."/>
            <person name="Hatcher P."/>
            <person name="Jogdeo S."/>
            <person name="Krijgsveld J."/>
            <person name="Kriventseva E.V."/>
            <person name="Kultz D."/>
            <person name="Laforsch C."/>
            <person name="Lindquist E."/>
            <person name="Lopez J."/>
            <person name="Manak J.R."/>
            <person name="Muller J."/>
            <person name="Pangilinan J."/>
            <person name="Patwardhan R.P."/>
            <person name="Pitluck S."/>
            <person name="Pritham E.J."/>
            <person name="Rechtsteiner A."/>
            <person name="Rho M."/>
            <person name="Rogozin I.B."/>
            <person name="Sakarya O."/>
            <person name="Salamov A."/>
            <person name="Schaack S."/>
            <person name="Shapiro H."/>
            <person name="Shiga Y."/>
            <person name="Skalitzky C."/>
            <person name="Smith Z."/>
            <person name="Souvorov A."/>
            <person name="Sung W."/>
            <person name="Tang Z."/>
            <person name="Tsuchiya D."/>
            <person name="Tu H."/>
            <person name="Vos H."/>
            <person name="Wang M."/>
            <person name="Wolf Y.I."/>
            <person name="Yamagata H."/>
            <person name="Yamada T."/>
            <person name="Ye Y."/>
            <person name="Shaw J.R."/>
            <person name="Andrews J."/>
            <person name="Crease T.J."/>
            <person name="Tang H."/>
            <person name="Lucas S.M."/>
            <person name="Robertson H.M."/>
            <person name="Bork P."/>
            <person name="Koonin E.V."/>
            <person name="Zdobnov E.M."/>
            <person name="Grigoriev I.V."/>
            <person name="Lynch M."/>
            <person name="Boore J.L."/>
        </authorList>
    </citation>
    <scope>NUCLEOTIDE SEQUENCE [LARGE SCALE GENOMIC DNA]</scope>
</reference>
<evidence type="ECO:0000313" key="10">
    <source>
        <dbReference type="Proteomes" id="UP000000305"/>
    </source>
</evidence>
<dbReference type="InterPro" id="IPR013087">
    <property type="entry name" value="Znf_C2H2_type"/>
</dbReference>
<name>E9HAM4_DAPPU</name>
<dbReference type="SUPFAM" id="SSF57667">
    <property type="entry name" value="beta-beta-alpha zinc fingers"/>
    <property type="match status" value="2"/>
</dbReference>
<keyword evidence="4 7" id="KW-0863">Zinc-finger</keyword>
<dbReference type="PANTHER" id="PTHR24394">
    <property type="entry name" value="ZINC FINGER PROTEIN"/>
    <property type="match status" value="1"/>
</dbReference>
<dbReference type="PROSITE" id="PS00028">
    <property type="entry name" value="ZINC_FINGER_C2H2_1"/>
    <property type="match status" value="2"/>
</dbReference>
<evidence type="ECO:0000256" key="2">
    <source>
        <dbReference type="ARBA" id="ARBA00022723"/>
    </source>
</evidence>
<protein>
    <recommendedName>
        <fullName evidence="8">C2H2-type domain-containing protein</fullName>
    </recommendedName>
</protein>
<evidence type="ECO:0000256" key="3">
    <source>
        <dbReference type="ARBA" id="ARBA00022737"/>
    </source>
</evidence>
<dbReference type="AlphaFoldDB" id="E9HAM4"/>
<dbReference type="Pfam" id="PF00096">
    <property type="entry name" value="zf-C2H2"/>
    <property type="match status" value="3"/>
</dbReference>
<evidence type="ECO:0000313" key="9">
    <source>
        <dbReference type="EMBL" id="EFX71207.1"/>
    </source>
</evidence>
<dbReference type="STRING" id="6669.E9HAM4"/>
<dbReference type="OrthoDB" id="6077919at2759"/>
<dbReference type="SMART" id="SM00355">
    <property type="entry name" value="ZnF_C2H2"/>
    <property type="match status" value="3"/>
</dbReference>